<keyword evidence="2" id="KW-1185">Reference proteome</keyword>
<dbReference type="KEGG" id="hcu:MUN79_22885"/>
<dbReference type="RefSeq" id="WP_244674843.1">
    <property type="nucleotide sequence ID" value="NZ_CP095046.1"/>
</dbReference>
<gene>
    <name evidence="1" type="ORF">MUN79_22885</name>
</gene>
<reference evidence="1" key="1">
    <citation type="submission" date="2022-04" db="EMBL/GenBank/DDBJ databases">
        <title>Hymenobacter sp. isolated from the air.</title>
        <authorList>
            <person name="Won M."/>
            <person name="Lee C.-M."/>
            <person name="Woen H.-Y."/>
            <person name="Kwon S.-W."/>
        </authorList>
    </citation>
    <scope>NUCLEOTIDE SEQUENCE</scope>
    <source>
        <strain evidence="1">5116S-3</strain>
    </source>
</reference>
<name>A0A8T9Q0Z6_9BACT</name>
<evidence type="ECO:0000313" key="1">
    <source>
        <dbReference type="EMBL" id="UOQ71436.1"/>
    </source>
</evidence>
<dbReference type="Proteomes" id="UP000831796">
    <property type="component" value="Chromosome"/>
</dbReference>
<organism evidence="1 2">
    <name type="scientific">Hymenobacter cellulosilyticus</name>
    <dbReference type="NCBI Taxonomy" id="2932248"/>
    <lineage>
        <taxon>Bacteria</taxon>
        <taxon>Pseudomonadati</taxon>
        <taxon>Bacteroidota</taxon>
        <taxon>Cytophagia</taxon>
        <taxon>Cytophagales</taxon>
        <taxon>Hymenobacteraceae</taxon>
        <taxon>Hymenobacter</taxon>
    </lineage>
</organism>
<proteinExistence type="predicted"/>
<protein>
    <submittedName>
        <fullName evidence="1">Uncharacterized protein</fullName>
    </submittedName>
</protein>
<sequence length="134" mass="14143">MLEVLLAFLHRFFQGRVVGLAPDGALHVVGRVAGVVEVAAKQAAGGPHQLPGNADAVGVKARHVAIAAFVAVKLKLEAFVSGQVVVVGDELNQVAHGGRACGWLPKSSRYPKIRICWLHNGSTMNLHCGPKRVV</sequence>
<evidence type="ECO:0000313" key="2">
    <source>
        <dbReference type="Proteomes" id="UP000831796"/>
    </source>
</evidence>
<accession>A0A8T9Q0Z6</accession>
<dbReference type="AlphaFoldDB" id="A0A8T9Q0Z6"/>
<dbReference type="EMBL" id="CP095046">
    <property type="protein sequence ID" value="UOQ71436.1"/>
    <property type="molecule type" value="Genomic_DNA"/>
</dbReference>